<name>A0AAW4N0B1_9FIRM</name>
<proteinExistence type="inferred from homology"/>
<sequence>MAYKSLYRTYRPQTFKDVAGQEAIITTLKHAIDEKKIAHAYLFCGPRGTGKTTVAKLLAKAVNCTGDPKPCGECENCKQIENGTHPDVIEIDAASNNGVEEVRSLIDKVKYAPTQGQYKVYIIDEVHMMSPGAFNALLKTLEEPPAHVIFILATTEPHKILPTIISRCQRFDFTRLTDQEMVQRMQYVLKEEGKTYDDGSLELIARLANGGMRDALSILEQCLAYNDDHLSINDIHTIYGIVSMDDKTNLLKVLLSKNMSESLKILDKMDKSGIDIKRLTFDLIDILKDIVVYRNTKDISIMSVMTQKDLENIVPYISSDECFNFIDILMDASEKYIRATDPHIYFELALLRLCNQEHAPSQKIEYTPIKEEPVKPVEVKKVEVKEEPIEEIMEEPVFEPIEEEIVEPAIEKKAEQPVPQFNYEKKEEPETYASDDNIEVDQSDILNILVQADRKILNEVQEKWPVIRRYMANMNTAKAASMLSQGRPVAASRDGLIIEFELMPDVNAANYYKNYKQLSSLIKDVLGHEYKFIGMQHDAWLEMRQHYIQLARSKQLPQARPITLKHIDGYDLKRVDLNDAQKYALDMFGEDIVEFKED</sequence>
<dbReference type="NCBIfam" id="TIGR02397">
    <property type="entry name" value="dnaX_nterm"/>
    <property type="match status" value="1"/>
</dbReference>
<gene>
    <name evidence="11" type="primary">dnaX</name>
    <name evidence="11" type="ORF">KSV97_05110</name>
    <name evidence="12" type="ORF">KSW06_05475</name>
</gene>
<evidence type="ECO:0000256" key="5">
    <source>
        <dbReference type="ARBA" id="ARBA00022741"/>
    </source>
</evidence>
<keyword evidence="6" id="KW-0862">Zinc</keyword>
<dbReference type="InterPro" id="IPR012763">
    <property type="entry name" value="DNA_pol_III_sug/sutau_N"/>
</dbReference>
<reference evidence="11 14" key="1">
    <citation type="submission" date="2021-06" db="EMBL/GenBank/DDBJ databases">
        <title>Collection of gut derived symbiotic bacterial strains cultured from healthy donors.</title>
        <authorList>
            <person name="Lin H."/>
            <person name="Littmann E."/>
            <person name="Pamer E.G."/>
        </authorList>
    </citation>
    <scope>NUCLEOTIDE SEQUENCE</scope>
    <source>
        <strain evidence="12 14">MSK.21.70</strain>
        <strain evidence="11">MSK.21.82</strain>
    </source>
</reference>
<evidence type="ECO:0000313" key="12">
    <source>
        <dbReference type="EMBL" id="MBV3392711.1"/>
    </source>
</evidence>
<dbReference type="EMBL" id="JAHOEF010000024">
    <property type="protein sequence ID" value="MBV3382618.1"/>
    <property type="molecule type" value="Genomic_DNA"/>
</dbReference>
<dbReference type="GO" id="GO:0009360">
    <property type="term" value="C:DNA polymerase III complex"/>
    <property type="evidence" value="ECO:0007669"/>
    <property type="project" value="InterPro"/>
</dbReference>
<dbReference type="GO" id="GO:0005524">
    <property type="term" value="F:ATP binding"/>
    <property type="evidence" value="ECO:0007669"/>
    <property type="project" value="UniProtKB-KW"/>
</dbReference>
<dbReference type="CDD" id="cd18137">
    <property type="entry name" value="HLD_clamp_pol_III_gamma_tau"/>
    <property type="match status" value="1"/>
</dbReference>
<evidence type="ECO:0000256" key="8">
    <source>
        <dbReference type="ARBA" id="ARBA00022932"/>
    </source>
</evidence>
<evidence type="ECO:0000256" key="3">
    <source>
        <dbReference type="ARBA" id="ARBA00022705"/>
    </source>
</evidence>
<dbReference type="RefSeq" id="WP_217747487.1">
    <property type="nucleotide sequence ID" value="NZ_JAHOEB010000026.1"/>
</dbReference>
<keyword evidence="7" id="KW-0067">ATP-binding</keyword>
<evidence type="ECO:0000256" key="7">
    <source>
        <dbReference type="ARBA" id="ARBA00022840"/>
    </source>
</evidence>
<keyword evidence="11" id="KW-0808">Transferase</keyword>
<dbReference type="InterPro" id="IPR045085">
    <property type="entry name" value="HLD_clamp_pol_III_gamma_tau"/>
</dbReference>
<keyword evidence="8" id="KW-0239">DNA-directed DNA polymerase</keyword>
<protein>
    <recommendedName>
        <fullName evidence="2">DNA-directed DNA polymerase</fullName>
        <ecNumber evidence="2">2.7.7.7</ecNumber>
    </recommendedName>
</protein>
<dbReference type="NCBIfam" id="TIGR00678">
    <property type="entry name" value="holB"/>
    <property type="match status" value="1"/>
</dbReference>
<keyword evidence="3" id="KW-0235">DNA replication</keyword>
<feature type="domain" description="AAA+ ATPase" evidence="10">
    <location>
        <begin position="37"/>
        <end position="177"/>
    </location>
</feature>
<evidence type="ECO:0000256" key="4">
    <source>
        <dbReference type="ARBA" id="ARBA00022723"/>
    </source>
</evidence>
<dbReference type="GO" id="GO:0046872">
    <property type="term" value="F:metal ion binding"/>
    <property type="evidence" value="ECO:0007669"/>
    <property type="project" value="UniProtKB-KW"/>
</dbReference>
<evidence type="ECO:0000256" key="1">
    <source>
        <dbReference type="ARBA" id="ARBA00006360"/>
    </source>
</evidence>
<keyword evidence="11" id="KW-0548">Nucleotidyltransferase</keyword>
<evidence type="ECO:0000313" key="13">
    <source>
        <dbReference type="Proteomes" id="UP001196408"/>
    </source>
</evidence>
<evidence type="ECO:0000256" key="9">
    <source>
        <dbReference type="ARBA" id="ARBA00049244"/>
    </source>
</evidence>
<keyword evidence="4" id="KW-0479">Metal-binding</keyword>
<evidence type="ECO:0000313" key="11">
    <source>
        <dbReference type="EMBL" id="MBV3382618.1"/>
    </source>
</evidence>
<evidence type="ECO:0000256" key="2">
    <source>
        <dbReference type="ARBA" id="ARBA00012417"/>
    </source>
</evidence>
<dbReference type="InterPro" id="IPR050238">
    <property type="entry name" value="DNA_Rep/Repair_Clamp_Loader"/>
</dbReference>
<dbReference type="CDD" id="cd00009">
    <property type="entry name" value="AAA"/>
    <property type="match status" value="1"/>
</dbReference>
<dbReference type="PANTHER" id="PTHR11669">
    <property type="entry name" value="REPLICATION FACTOR C / DNA POLYMERASE III GAMMA-TAU SUBUNIT"/>
    <property type="match status" value="1"/>
</dbReference>
<dbReference type="InterPro" id="IPR022754">
    <property type="entry name" value="DNA_pol_III_gamma-3"/>
</dbReference>
<dbReference type="NCBIfam" id="NF004046">
    <property type="entry name" value="PRK05563.1"/>
    <property type="match status" value="1"/>
</dbReference>
<dbReference type="InterPro" id="IPR003593">
    <property type="entry name" value="AAA+_ATPase"/>
</dbReference>
<dbReference type="SMART" id="SM00382">
    <property type="entry name" value="AAA"/>
    <property type="match status" value="1"/>
</dbReference>
<dbReference type="Pfam" id="PF13177">
    <property type="entry name" value="DNA_pol3_delta2"/>
    <property type="match status" value="1"/>
</dbReference>
<dbReference type="InterPro" id="IPR004622">
    <property type="entry name" value="DNA_pol_HolB"/>
</dbReference>
<comment type="catalytic activity">
    <reaction evidence="9">
        <text>DNA(n) + a 2'-deoxyribonucleoside 5'-triphosphate = DNA(n+1) + diphosphate</text>
        <dbReference type="Rhea" id="RHEA:22508"/>
        <dbReference type="Rhea" id="RHEA-COMP:17339"/>
        <dbReference type="Rhea" id="RHEA-COMP:17340"/>
        <dbReference type="ChEBI" id="CHEBI:33019"/>
        <dbReference type="ChEBI" id="CHEBI:61560"/>
        <dbReference type="ChEBI" id="CHEBI:173112"/>
        <dbReference type="EC" id="2.7.7.7"/>
    </reaction>
</comment>
<dbReference type="Pfam" id="PF12169">
    <property type="entry name" value="DNA_pol3_gamma3"/>
    <property type="match status" value="1"/>
</dbReference>
<organism evidence="11 13">
    <name type="scientific">Catenibacterium mitsuokai</name>
    <dbReference type="NCBI Taxonomy" id="100886"/>
    <lineage>
        <taxon>Bacteria</taxon>
        <taxon>Bacillati</taxon>
        <taxon>Bacillota</taxon>
        <taxon>Erysipelotrichia</taxon>
        <taxon>Erysipelotrichales</taxon>
        <taxon>Coprobacillaceae</taxon>
        <taxon>Catenibacterium</taxon>
    </lineage>
</organism>
<dbReference type="AlphaFoldDB" id="A0AAW4N0B1"/>
<comment type="caution">
    <text evidence="11">The sequence shown here is derived from an EMBL/GenBank/DDBJ whole genome shotgun (WGS) entry which is preliminary data.</text>
</comment>
<accession>A0AAW4N0B1</accession>
<dbReference type="EC" id="2.7.7.7" evidence="2"/>
<dbReference type="PANTHER" id="PTHR11669:SF0">
    <property type="entry name" value="PROTEIN STICHEL-LIKE 2"/>
    <property type="match status" value="1"/>
</dbReference>
<evidence type="ECO:0000313" key="14">
    <source>
        <dbReference type="Proteomes" id="UP001197492"/>
    </source>
</evidence>
<dbReference type="EMBL" id="JAHOEL010000026">
    <property type="protein sequence ID" value="MBV3392711.1"/>
    <property type="molecule type" value="Genomic_DNA"/>
</dbReference>
<dbReference type="GO" id="GO:0003887">
    <property type="term" value="F:DNA-directed DNA polymerase activity"/>
    <property type="evidence" value="ECO:0007669"/>
    <property type="project" value="UniProtKB-KW"/>
</dbReference>
<dbReference type="Proteomes" id="UP001197492">
    <property type="component" value="Unassembled WGS sequence"/>
</dbReference>
<keyword evidence="14" id="KW-1185">Reference proteome</keyword>
<evidence type="ECO:0000259" key="10">
    <source>
        <dbReference type="SMART" id="SM00382"/>
    </source>
</evidence>
<dbReference type="GO" id="GO:0006261">
    <property type="term" value="P:DNA-templated DNA replication"/>
    <property type="evidence" value="ECO:0007669"/>
    <property type="project" value="TreeGrafter"/>
</dbReference>
<dbReference type="Pfam" id="PF22608">
    <property type="entry name" value="DNAX_ATPase_lid"/>
    <property type="match status" value="1"/>
</dbReference>
<evidence type="ECO:0000256" key="6">
    <source>
        <dbReference type="ARBA" id="ARBA00022833"/>
    </source>
</evidence>
<dbReference type="GO" id="GO:0008408">
    <property type="term" value="F:3'-5' exonuclease activity"/>
    <property type="evidence" value="ECO:0007669"/>
    <property type="project" value="InterPro"/>
</dbReference>
<dbReference type="FunFam" id="3.40.50.300:FF:000014">
    <property type="entry name" value="DNA polymerase III subunit gamma/tau"/>
    <property type="match status" value="1"/>
</dbReference>
<dbReference type="Proteomes" id="UP001196408">
    <property type="component" value="Unassembled WGS sequence"/>
</dbReference>
<comment type="similarity">
    <text evidence="1">Belongs to the DnaX/STICHEL family.</text>
</comment>
<keyword evidence="5" id="KW-0547">Nucleotide-binding</keyword>